<dbReference type="SUPFAM" id="SSF69118">
    <property type="entry name" value="AhpD-like"/>
    <property type="match status" value="1"/>
</dbReference>
<dbReference type="PANTHER" id="PTHR33570:SF2">
    <property type="entry name" value="CARBOXYMUCONOLACTONE DECARBOXYLASE-LIKE DOMAIN-CONTAINING PROTEIN"/>
    <property type="match status" value="1"/>
</dbReference>
<evidence type="ECO:0000259" key="1">
    <source>
        <dbReference type="Pfam" id="PF02627"/>
    </source>
</evidence>
<reference evidence="2 3" key="1">
    <citation type="journal article" date="2023" name="Limnol Oceanogr Lett">
        <title>Environmental adaptations by the intertidal Antarctic cyanobacterium Halotia branconii CENA392 as revealed using long-read genome sequencing.</title>
        <authorList>
            <person name="Dextro R.B."/>
            <person name="Delbaje E."/>
            <person name="Freitas P.N.N."/>
            <person name="Geraldes V."/>
            <person name="Pinto E."/>
            <person name="Long P.F."/>
            <person name="Fiore M.F."/>
        </authorList>
    </citation>
    <scope>NUCLEOTIDE SEQUENCE [LARGE SCALE GENOMIC DNA]</scope>
    <source>
        <strain evidence="2 3">CENA392</strain>
    </source>
</reference>
<dbReference type="Proteomes" id="UP001223520">
    <property type="component" value="Chromosome"/>
</dbReference>
<dbReference type="InterPro" id="IPR003779">
    <property type="entry name" value="CMD-like"/>
</dbReference>
<organism evidence="2 3">
    <name type="scientific">Halotia branconii CENA392</name>
    <dbReference type="NCBI Taxonomy" id="1539056"/>
    <lineage>
        <taxon>Bacteria</taxon>
        <taxon>Bacillati</taxon>
        <taxon>Cyanobacteriota</taxon>
        <taxon>Cyanophyceae</taxon>
        <taxon>Nostocales</taxon>
        <taxon>Nodulariaceae</taxon>
        <taxon>Halotia</taxon>
    </lineage>
</organism>
<feature type="domain" description="Carboxymuconolactone decarboxylase-like" evidence="1">
    <location>
        <begin position="60"/>
        <end position="144"/>
    </location>
</feature>
<dbReference type="KEGG" id="hbq:QI031_20455"/>
<protein>
    <submittedName>
        <fullName evidence="2">Carboxymuconolactone decarboxylase family protein</fullName>
    </submittedName>
</protein>
<dbReference type="PANTHER" id="PTHR33570">
    <property type="entry name" value="4-CARBOXYMUCONOLACTONE DECARBOXYLASE FAMILY PROTEIN"/>
    <property type="match status" value="1"/>
</dbReference>
<dbReference type="Gene3D" id="1.20.1290.10">
    <property type="entry name" value="AhpD-like"/>
    <property type="match status" value="1"/>
</dbReference>
<name>A0AAJ6NPK2_9CYAN</name>
<evidence type="ECO:0000313" key="3">
    <source>
        <dbReference type="Proteomes" id="UP001223520"/>
    </source>
</evidence>
<proteinExistence type="predicted"/>
<evidence type="ECO:0000313" key="2">
    <source>
        <dbReference type="EMBL" id="WGV24159.1"/>
    </source>
</evidence>
<dbReference type="EMBL" id="CP124543">
    <property type="protein sequence ID" value="WGV24159.1"/>
    <property type="molecule type" value="Genomic_DNA"/>
</dbReference>
<dbReference type="RefSeq" id="WP_281481490.1">
    <property type="nucleotide sequence ID" value="NZ_CP124543.1"/>
</dbReference>
<gene>
    <name evidence="2" type="ORF">QI031_20455</name>
</gene>
<accession>A0AAJ6NPK2</accession>
<dbReference type="AlphaFoldDB" id="A0AAJ6NPK2"/>
<sequence length="152" mass="16494">MALLPGNKFLKARQTKGIKDATGREASPLPTDKSRIELGTEIQTRLAGSPVYGEIYTFAPAIDQFLKSHLFADIFGRDNLDYQSREIATIAALASMKGVNSQLQAHFRIGMNTGLSEAQMNSLISVLKSKVGKPEADNAAEVLNQVLSNKSQ</sequence>
<dbReference type="InterPro" id="IPR029032">
    <property type="entry name" value="AhpD-like"/>
</dbReference>
<dbReference type="GO" id="GO:0051920">
    <property type="term" value="F:peroxiredoxin activity"/>
    <property type="evidence" value="ECO:0007669"/>
    <property type="project" value="InterPro"/>
</dbReference>
<dbReference type="InterPro" id="IPR052512">
    <property type="entry name" value="4CMD/NDH-1_regulator"/>
</dbReference>
<keyword evidence="3" id="KW-1185">Reference proteome</keyword>
<dbReference type="Pfam" id="PF02627">
    <property type="entry name" value="CMD"/>
    <property type="match status" value="1"/>
</dbReference>